<proteinExistence type="predicted"/>
<protein>
    <submittedName>
        <fullName evidence="1">Uncharacterized protein</fullName>
    </submittedName>
</protein>
<reference evidence="2" key="1">
    <citation type="journal article" date="2010" name="Genome Res.">
        <title>Population genomic sequencing of Coccidioides fungi reveals recent hybridization and transposon control.</title>
        <authorList>
            <person name="Neafsey D.E."/>
            <person name="Barker B.M."/>
            <person name="Sharpton T.J."/>
            <person name="Stajich J.E."/>
            <person name="Park D.J."/>
            <person name="Whiston E."/>
            <person name="Hung C.-Y."/>
            <person name="McMahan C."/>
            <person name="White J."/>
            <person name="Sykes S."/>
            <person name="Heiman D."/>
            <person name="Young S."/>
            <person name="Zeng Q."/>
            <person name="Abouelleil A."/>
            <person name="Aftuck L."/>
            <person name="Bessette D."/>
            <person name="Brown A."/>
            <person name="FitzGerald M."/>
            <person name="Lui A."/>
            <person name="Macdonald J.P."/>
            <person name="Priest M."/>
            <person name="Orbach M.J."/>
            <person name="Galgiani J.N."/>
            <person name="Kirkland T.N."/>
            <person name="Cole G.T."/>
            <person name="Birren B.W."/>
            <person name="Henn M.R."/>
            <person name="Taylor J.W."/>
            <person name="Rounsley S.D."/>
        </authorList>
    </citation>
    <scope>NUCLEOTIDE SEQUENCE [LARGE SCALE GENOMIC DNA]</scope>
    <source>
        <strain evidence="2">RMSCC 2394</strain>
    </source>
</reference>
<evidence type="ECO:0000313" key="1">
    <source>
        <dbReference type="EMBL" id="KMP02463.1"/>
    </source>
</evidence>
<organism evidence="1 2">
    <name type="scientific">Coccidioides immitis RMSCC 2394</name>
    <dbReference type="NCBI Taxonomy" id="404692"/>
    <lineage>
        <taxon>Eukaryota</taxon>
        <taxon>Fungi</taxon>
        <taxon>Dikarya</taxon>
        <taxon>Ascomycota</taxon>
        <taxon>Pezizomycotina</taxon>
        <taxon>Eurotiomycetes</taxon>
        <taxon>Eurotiomycetidae</taxon>
        <taxon>Onygenales</taxon>
        <taxon>Onygenaceae</taxon>
        <taxon>Coccidioides</taxon>
    </lineage>
</organism>
<gene>
    <name evidence="1" type="ORF">CIRG_10286</name>
</gene>
<dbReference type="Proteomes" id="UP000054565">
    <property type="component" value="Unassembled WGS sequence"/>
</dbReference>
<sequence>MALVRGNGSYWTSGSLAKCPFAAEYGRIKQGDSRTYPPTGGIWHPAAKLTSAKYEVEPRSSLPEQKLRNGDEGNKISIILTTTRDYKTIIFRVFAHGLKAHVQGERKLDQRYHSNQDTHELYEDGSEKYWYDYGRSVKPSLQPWYLYCNAKCHQARVTATWSPGGYSIGFANVLCNGKQNAIQDPFLYPWKGWPKDDADKLVVSHRFGRLGHRSLKPAVLRLIGNTVACPAGWRAKYGGMYISAIRR</sequence>
<evidence type="ECO:0000313" key="2">
    <source>
        <dbReference type="Proteomes" id="UP000054565"/>
    </source>
</evidence>
<dbReference type="EMBL" id="DS028103">
    <property type="protein sequence ID" value="KMP02463.1"/>
    <property type="molecule type" value="Genomic_DNA"/>
</dbReference>
<dbReference type="AlphaFoldDB" id="A0A0J6Y708"/>
<name>A0A0J6Y708_COCIT</name>
<accession>A0A0J6Y708</accession>